<organism evidence="5 6">
    <name type="scientific">Tenacibaculum aiptasiae</name>
    <dbReference type="NCBI Taxonomy" id="426481"/>
    <lineage>
        <taxon>Bacteria</taxon>
        <taxon>Pseudomonadati</taxon>
        <taxon>Bacteroidota</taxon>
        <taxon>Flavobacteriia</taxon>
        <taxon>Flavobacteriales</taxon>
        <taxon>Flavobacteriaceae</taxon>
        <taxon>Tenacibaculum</taxon>
    </lineage>
</organism>
<evidence type="ECO:0000256" key="2">
    <source>
        <dbReference type="ARBA" id="ARBA00022857"/>
    </source>
</evidence>
<sequence length="233" mass="25144">MKPKIALVTGTNRGIGFAIAKGLLQKGHIVIATSRSEEKGKQAINKLSKYGDVVFFQLDVNNIKSIQACYEFIYATYGSLDILINNAGINYDTWQTVDEANLTEVKQTIETNFFGSWQLIKSLLPLLKNKANTSSIVNVSSGSGALSSQIGSTPGYSISKLALNGLTLQLANALKANNILVNSVCPGWVKTDMGGIGATKSPEEGADTIIWAALFEKGDPTGKFFRNREEISF</sequence>
<dbReference type="RefSeq" id="WP_150900151.1">
    <property type="nucleotide sequence ID" value="NZ_WAAU01000015.1"/>
</dbReference>
<keyword evidence="2" id="KW-0521">NADP</keyword>
<name>A0A7J5AG20_9FLAO</name>
<dbReference type="EMBL" id="WAAU01000015">
    <property type="protein sequence ID" value="KAB1156460.1"/>
    <property type="molecule type" value="Genomic_DNA"/>
</dbReference>
<dbReference type="Pfam" id="PF00106">
    <property type="entry name" value="adh_short"/>
    <property type="match status" value="1"/>
</dbReference>
<protein>
    <submittedName>
        <fullName evidence="5">SDR family oxidoreductase</fullName>
    </submittedName>
</protein>
<dbReference type="PRINTS" id="PR00081">
    <property type="entry name" value="GDHRDH"/>
</dbReference>
<evidence type="ECO:0000313" key="5">
    <source>
        <dbReference type="EMBL" id="KAB1156460.1"/>
    </source>
</evidence>
<keyword evidence="6" id="KW-1185">Reference proteome</keyword>
<evidence type="ECO:0000256" key="3">
    <source>
        <dbReference type="ARBA" id="ARBA00023002"/>
    </source>
</evidence>
<dbReference type="InterPro" id="IPR045313">
    <property type="entry name" value="CBR1-like"/>
</dbReference>
<comment type="caution">
    <text evidence="5">The sequence shown here is derived from an EMBL/GenBank/DDBJ whole genome shotgun (WGS) entry which is preliminary data.</text>
</comment>
<reference evidence="5 6" key="1">
    <citation type="submission" date="2019-09" db="EMBL/GenBank/DDBJ databases">
        <authorList>
            <person name="Cao W.R."/>
        </authorList>
    </citation>
    <scope>NUCLEOTIDE SEQUENCE [LARGE SCALE GENOMIC DNA]</scope>
    <source>
        <strain evidence="6">a4</strain>
    </source>
</reference>
<dbReference type="Proteomes" id="UP000467305">
    <property type="component" value="Unassembled WGS sequence"/>
</dbReference>
<comment type="similarity">
    <text evidence="1 4">Belongs to the short-chain dehydrogenases/reductases (SDR) family.</text>
</comment>
<gene>
    <name evidence="5" type="ORF">F7018_11160</name>
</gene>
<accession>A0A7J5AG20</accession>
<dbReference type="AlphaFoldDB" id="A0A7J5AG20"/>
<dbReference type="InterPro" id="IPR036291">
    <property type="entry name" value="NAD(P)-bd_dom_sf"/>
</dbReference>
<dbReference type="InterPro" id="IPR002347">
    <property type="entry name" value="SDR_fam"/>
</dbReference>
<dbReference type="PANTHER" id="PTHR43490">
    <property type="entry name" value="(+)-NEOMENTHOL DEHYDROGENASE"/>
    <property type="match status" value="1"/>
</dbReference>
<dbReference type="PANTHER" id="PTHR43490:SF99">
    <property type="entry name" value="SHORT-CHAIN DEHYDROGENASE_REDUCTASE"/>
    <property type="match status" value="1"/>
</dbReference>
<keyword evidence="3" id="KW-0560">Oxidoreductase</keyword>
<dbReference type="GO" id="GO:0016020">
    <property type="term" value="C:membrane"/>
    <property type="evidence" value="ECO:0007669"/>
    <property type="project" value="TreeGrafter"/>
</dbReference>
<dbReference type="InterPro" id="IPR020904">
    <property type="entry name" value="Sc_DH/Rdtase_CS"/>
</dbReference>
<proteinExistence type="inferred from homology"/>
<evidence type="ECO:0000256" key="4">
    <source>
        <dbReference type="RuleBase" id="RU000363"/>
    </source>
</evidence>
<dbReference type="CDD" id="cd05324">
    <property type="entry name" value="carb_red_PTCR-like_SDR_c"/>
    <property type="match status" value="1"/>
</dbReference>
<evidence type="ECO:0000256" key="1">
    <source>
        <dbReference type="ARBA" id="ARBA00006484"/>
    </source>
</evidence>
<dbReference type="PROSITE" id="PS00061">
    <property type="entry name" value="ADH_SHORT"/>
    <property type="match status" value="1"/>
</dbReference>
<evidence type="ECO:0000313" key="6">
    <source>
        <dbReference type="Proteomes" id="UP000467305"/>
    </source>
</evidence>
<dbReference type="GO" id="GO:0016616">
    <property type="term" value="F:oxidoreductase activity, acting on the CH-OH group of donors, NAD or NADP as acceptor"/>
    <property type="evidence" value="ECO:0007669"/>
    <property type="project" value="InterPro"/>
</dbReference>
<dbReference type="OrthoDB" id="5786478at2"/>
<dbReference type="Gene3D" id="3.40.50.720">
    <property type="entry name" value="NAD(P)-binding Rossmann-like Domain"/>
    <property type="match status" value="1"/>
</dbReference>
<dbReference type="SUPFAM" id="SSF51735">
    <property type="entry name" value="NAD(P)-binding Rossmann-fold domains"/>
    <property type="match status" value="1"/>
</dbReference>
<dbReference type="PRINTS" id="PR00080">
    <property type="entry name" value="SDRFAMILY"/>
</dbReference>